<dbReference type="Pfam" id="PF00071">
    <property type="entry name" value="Ras"/>
    <property type="match status" value="1"/>
</dbReference>
<dbReference type="PROSITE" id="PS51417">
    <property type="entry name" value="ARF"/>
    <property type="match status" value="1"/>
</dbReference>
<dbReference type="NCBIfam" id="TIGR00231">
    <property type="entry name" value="small_GTP"/>
    <property type="match status" value="1"/>
</dbReference>
<evidence type="ECO:0000256" key="1">
    <source>
        <dbReference type="ARBA" id="ARBA00006270"/>
    </source>
</evidence>
<reference evidence="2" key="1">
    <citation type="journal article" date="2012" name="Nat. Genet.">
        <title>Whole-genome sequence of Schistosoma haematobium.</title>
        <authorList>
            <person name="Young N.D."/>
            <person name="Jex A.R."/>
            <person name="Li B."/>
            <person name="Liu S."/>
            <person name="Yang L."/>
            <person name="Xiong Z."/>
            <person name="Li Y."/>
            <person name="Cantacessi C."/>
            <person name="Hall R.S."/>
            <person name="Xu X."/>
            <person name="Chen F."/>
            <person name="Wu X."/>
            <person name="Zerlotini A."/>
            <person name="Oliveira G."/>
            <person name="Hofmann A."/>
            <person name="Zhang G."/>
            <person name="Fang X."/>
            <person name="Kang Y."/>
            <person name="Campbell B.E."/>
            <person name="Loukas A."/>
            <person name="Ranganathan S."/>
            <person name="Rollinson D."/>
            <person name="Rinaldi G."/>
            <person name="Brindley P.J."/>
            <person name="Yang H."/>
            <person name="Wang J."/>
            <person name="Wang J."/>
            <person name="Gasser R.B."/>
        </authorList>
    </citation>
    <scope>NUCLEOTIDE SEQUENCE [LARGE SCALE GENOMIC DNA]</scope>
</reference>
<dbReference type="SMART" id="SM00174">
    <property type="entry name" value="RHO"/>
    <property type="match status" value="1"/>
</dbReference>
<dbReference type="InterPro" id="IPR050209">
    <property type="entry name" value="Rab_GTPases_membrane_traffic"/>
</dbReference>
<comment type="similarity">
    <text evidence="1">Belongs to the small GTPase superfamily. Rab family.</text>
</comment>
<name>A0A094ZYI6_SCHHA</name>
<dbReference type="SMART" id="SM00173">
    <property type="entry name" value="RAS"/>
    <property type="match status" value="1"/>
</dbReference>
<protein>
    <submittedName>
        <fullName evidence="2">Ras-related protein Rab-39A</fullName>
    </submittedName>
</protein>
<dbReference type="EMBL" id="KL251207">
    <property type="protein sequence ID" value="KGB39452.1"/>
    <property type="molecule type" value="Genomic_DNA"/>
</dbReference>
<dbReference type="Gene3D" id="3.40.50.300">
    <property type="entry name" value="P-loop containing nucleotide triphosphate hydrolases"/>
    <property type="match status" value="1"/>
</dbReference>
<sequence>MLPYFDYQFRVIIIGDSMVGKSSLMKSFVEGNFTPVSDPTIGVDFFSRTVRIQEEVFVKLQLWDTAGQEKFRFVVTVISIYTFRTITSSYYRNCVGVVVVFDLTDRETFDHVADWYEEARGSIKCSAPVFIIVGHKADRRNERQVTKIEAESLAQRLGDYIYIETSSLTGQNIEKTFELLAEGIYSNVIKGSYNELCAGGVWDGVKQGHNAALAASLASRSIQFDRNEPKPYGDCC</sequence>
<dbReference type="AlphaFoldDB" id="A0A094ZYI6"/>
<evidence type="ECO:0000313" key="2">
    <source>
        <dbReference type="EMBL" id="KGB39452.1"/>
    </source>
</evidence>
<dbReference type="PANTHER" id="PTHR47979">
    <property type="entry name" value="DRAB11-RELATED"/>
    <property type="match status" value="1"/>
</dbReference>
<dbReference type="SUPFAM" id="SSF52540">
    <property type="entry name" value="P-loop containing nucleoside triphosphate hydrolases"/>
    <property type="match status" value="1"/>
</dbReference>
<proteinExistence type="inferred from homology"/>
<dbReference type="PRINTS" id="PR00449">
    <property type="entry name" value="RASTRNSFRMNG"/>
</dbReference>
<gene>
    <name evidence="2" type="ORF">MS3_07885</name>
</gene>
<dbReference type="InterPro" id="IPR027417">
    <property type="entry name" value="P-loop_NTPase"/>
</dbReference>
<accession>A0A094ZYI6</accession>
<dbReference type="PROSITE" id="PS51420">
    <property type="entry name" value="RHO"/>
    <property type="match status" value="1"/>
</dbReference>
<dbReference type="PROSITE" id="PS51421">
    <property type="entry name" value="RAS"/>
    <property type="match status" value="1"/>
</dbReference>
<dbReference type="FunFam" id="3.40.50.300:FF:001447">
    <property type="entry name" value="Ras-related protein Rab-1B"/>
    <property type="match status" value="1"/>
</dbReference>
<dbReference type="STRING" id="6185.A0A094ZYI6"/>
<organism evidence="2">
    <name type="scientific">Schistosoma haematobium</name>
    <name type="common">Blood fluke</name>
    <dbReference type="NCBI Taxonomy" id="6185"/>
    <lineage>
        <taxon>Eukaryota</taxon>
        <taxon>Metazoa</taxon>
        <taxon>Spiralia</taxon>
        <taxon>Lophotrochozoa</taxon>
        <taxon>Platyhelminthes</taxon>
        <taxon>Trematoda</taxon>
        <taxon>Digenea</taxon>
        <taxon>Strigeidida</taxon>
        <taxon>Schistosomatoidea</taxon>
        <taxon>Schistosomatidae</taxon>
        <taxon>Schistosoma</taxon>
    </lineage>
</organism>
<dbReference type="InterPro" id="IPR001806">
    <property type="entry name" value="Small_GTPase"/>
</dbReference>
<dbReference type="SMART" id="SM00175">
    <property type="entry name" value="RAB"/>
    <property type="match status" value="1"/>
</dbReference>
<dbReference type="GO" id="GO:0003924">
    <property type="term" value="F:GTPase activity"/>
    <property type="evidence" value="ECO:0007669"/>
    <property type="project" value="InterPro"/>
</dbReference>
<dbReference type="GO" id="GO:0005525">
    <property type="term" value="F:GTP binding"/>
    <property type="evidence" value="ECO:0007669"/>
    <property type="project" value="InterPro"/>
</dbReference>
<dbReference type="InterPro" id="IPR005225">
    <property type="entry name" value="Small_GTP-bd"/>
</dbReference>
<dbReference type="PROSITE" id="PS51419">
    <property type="entry name" value="RAB"/>
    <property type="match status" value="1"/>
</dbReference>